<reference evidence="2" key="2">
    <citation type="submission" date="2010-04" db="EMBL/GenBank/DDBJ databases">
        <authorList>
            <person name="Buell R."/>
            <person name="Hamilton J."/>
            <person name="Hostetler J."/>
        </authorList>
    </citation>
    <scope>NUCLEOTIDE SEQUENCE [LARGE SCALE GENOMIC DNA]</scope>
    <source>
        <strain evidence="2">DAOM:BR144</strain>
    </source>
</reference>
<evidence type="ECO:0000313" key="1">
    <source>
        <dbReference type="EnsemblProtists" id="PYU1_T004652"/>
    </source>
</evidence>
<organism evidence="1 2">
    <name type="scientific">Globisporangium ultimum (strain ATCC 200006 / CBS 805.95 / DAOM BR144)</name>
    <name type="common">Pythium ultimum</name>
    <dbReference type="NCBI Taxonomy" id="431595"/>
    <lineage>
        <taxon>Eukaryota</taxon>
        <taxon>Sar</taxon>
        <taxon>Stramenopiles</taxon>
        <taxon>Oomycota</taxon>
        <taxon>Peronosporomycetes</taxon>
        <taxon>Pythiales</taxon>
        <taxon>Pythiaceae</taxon>
        <taxon>Globisporangium</taxon>
    </lineage>
</organism>
<name>K3WI60_GLOUD</name>
<keyword evidence="2" id="KW-1185">Reference proteome</keyword>
<dbReference type="EMBL" id="GL376631">
    <property type="status" value="NOT_ANNOTATED_CDS"/>
    <property type="molecule type" value="Genomic_DNA"/>
</dbReference>
<dbReference type="STRING" id="431595.K3WI60"/>
<reference evidence="2" key="1">
    <citation type="journal article" date="2010" name="Genome Biol.">
        <title>Genome sequence of the necrotrophic plant pathogen Pythium ultimum reveals original pathogenicity mechanisms and effector repertoire.</title>
        <authorList>
            <person name="Levesque C.A."/>
            <person name="Brouwer H."/>
            <person name="Cano L."/>
            <person name="Hamilton J.P."/>
            <person name="Holt C."/>
            <person name="Huitema E."/>
            <person name="Raffaele S."/>
            <person name="Robideau G.P."/>
            <person name="Thines M."/>
            <person name="Win J."/>
            <person name="Zerillo M.M."/>
            <person name="Beakes G.W."/>
            <person name="Boore J.L."/>
            <person name="Busam D."/>
            <person name="Dumas B."/>
            <person name="Ferriera S."/>
            <person name="Fuerstenberg S.I."/>
            <person name="Gachon C.M."/>
            <person name="Gaulin E."/>
            <person name="Govers F."/>
            <person name="Grenville-Briggs L."/>
            <person name="Horner N."/>
            <person name="Hostetler J."/>
            <person name="Jiang R.H."/>
            <person name="Johnson J."/>
            <person name="Krajaejun T."/>
            <person name="Lin H."/>
            <person name="Meijer H.J."/>
            <person name="Moore B."/>
            <person name="Morris P."/>
            <person name="Phuntmart V."/>
            <person name="Puiu D."/>
            <person name="Shetty J."/>
            <person name="Stajich J.E."/>
            <person name="Tripathy S."/>
            <person name="Wawra S."/>
            <person name="van West P."/>
            <person name="Whitty B.R."/>
            <person name="Coutinho P.M."/>
            <person name="Henrissat B."/>
            <person name="Martin F."/>
            <person name="Thomas P.D."/>
            <person name="Tyler B.M."/>
            <person name="De Vries R.P."/>
            <person name="Kamoun S."/>
            <person name="Yandell M."/>
            <person name="Tisserat N."/>
            <person name="Buell C.R."/>
        </authorList>
    </citation>
    <scope>NUCLEOTIDE SEQUENCE</scope>
    <source>
        <strain evidence="2">DAOM:BR144</strain>
    </source>
</reference>
<dbReference type="InParanoid" id="K3WI60"/>
<accession>K3WI60</accession>
<dbReference type="HOGENOM" id="CLU_935324_0_0_1"/>
<sequence length="298" mass="33243">MSDTGSSRSSSNAHSYSIPVTPHSLPAPVATLEDAQDWSGVALNYSLRLEHVATNIANYRILYHLKLEFEQPIPHAYLAFSKYLCLGWPLGGIWKITKRSDDNKFVTCVAWKKTDLTPEEVAAVAQEFVPQQSAGNGAATVESIVDKPTAEMANSEADLTQDGRPSWLTIFDWKMQLGTWKHHNHWFLREVGIPAAFADKHEIPSDTLLSVRLYAGLTPIEVSMVVNSITSVETVQQRFTADVTWELTLPGITTVCEDSVLRELLDLLEFKEDDLEFSNLVEMHSDKPIVTVLSQEGE</sequence>
<dbReference type="EnsemblProtists" id="PYU1_T004652">
    <property type="protein sequence ID" value="PYU1_T004652"/>
    <property type="gene ID" value="PYU1_G004641"/>
</dbReference>
<protein>
    <submittedName>
        <fullName evidence="1">Uncharacterized protein</fullName>
    </submittedName>
</protein>
<proteinExistence type="predicted"/>
<dbReference type="VEuPathDB" id="FungiDB:PYU1_G004641"/>
<dbReference type="OMA" id="QPIPHAY"/>
<dbReference type="Proteomes" id="UP000019132">
    <property type="component" value="Unassembled WGS sequence"/>
</dbReference>
<dbReference type="AlphaFoldDB" id="K3WI60"/>
<reference evidence="1" key="3">
    <citation type="submission" date="2015-02" db="UniProtKB">
        <authorList>
            <consortium name="EnsemblProtists"/>
        </authorList>
    </citation>
    <scope>IDENTIFICATION</scope>
    <source>
        <strain evidence="1">DAOM BR144</strain>
    </source>
</reference>
<dbReference type="eggNOG" id="ENOG502SDIW">
    <property type="taxonomic scope" value="Eukaryota"/>
</dbReference>
<evidence type="ECO:0000313" key="2">
    <source>
        <dbReference type="Proteomes" id="UP000019132"/>
    </source>
</evidence>